<dbReference type="InterPro" id="IPR036770">
    <property type="entry name" value="Ankyrin_rpt-contain_sf"/>
</dbReference>
<dbReference type="RefSeq" id="XP_018983327.1">
    <property type="nucleotide sequence ID" value="XM_019129686.1"/>
</dbReference>
<dbReference type="EMBL" id="KV454437">
    <property type="protein sequence ID" value="ODQ77999.1"/>
    <property type="molecule type" value="Genomic_DNA"/>
</dbReference>
<name>A0A1E3QJY2_9ASCO</name>
<dbReference type="PANTHER" id="PTHR16027">
    <property type="entry name" value="DILUTE DOMAIN-CONTAINING PROTEIN YPR089W"/>
    <property type="match status" value="1"/>
</dbReference>
<dbReference type="InterPro" id="IPR002110">
    <property type="entry name" value="Ankyrin_rpt"/>
</dbReference>
<feature type="domain" description="Dilute" evidence="3">
    <location>
        <begin position="333"/>
        <end position="665"/>
    </location>
</feature>
<evidence type="ECO:0000259" key="3">
    <source>
        <dbReference type="PROSITE" id="PS51126"/>
    </source>
</evidence>
<dbReference type="STRING" id="984486.A0A1E3QJY2"/>
<dbReference type="InterPro" id="IPR002710">
    <property type="entry name" value="Dilute_dom"/>
</dbReference>
<gene>
    <name evidence="4" type="ORF">BABINDRAFT_163048</name>
</gene>
<dbReference type="PROSITE" id="PS51126">
    <property type="entry name" value="DILUTE"/>
    <property type="match status" value="1"/>
</dbReference>
<organism evidence="4 5">
    <name type="scientific">Babjeviella inositovora NRRL Y-12698</name>
    <dbReference type="NCBI Taxonomy" id="984486"/>
    <lineage>
        <taxon>Eukaryota</taxon>
        <taxon>Fungi</taxon>
        <taxon>Dikarya</taxon>
        <taxon>Ascomycota</taxon>
        <taxon>Saccharomycotina</taxon>
        <taxon>Pichiomycetes</taxon>
        <taxon>Serinales incertae sedis</taxon>
        <taxon>Babjeviella</taxon>
    </lineage>
</organism>
<protein>
    <recommendedName>
        <fullName evidence="3">Dilute domain-containing protein</fullName>
    </recommendedName>
</protein>
<dbReference type="PROSITE" id="PS50088">
    <property type="entry name" value="ANK_REPEAT"/>
    <property type="match status" value="1"/>
</dbReference>
<reference evidence="5" key="1">
    <citation type="submission" date="2016-05" db="EMBL/GenBank/DDBJ databases">
        <title>Comparative genomics of biotechnologically important yeasts.</title>
        <authorList>
            <consortium name="DOE Joint Genome Institute"/>
            <person name="Riley R."/>
            <person name="Haridas S."/>
            <person name="Wolfe K.H."/>
            <person name="Lopes M.R."/>
            <person name="Hittinger C.T."/>
            <person name="Goker M."/>
            <person name="Salamov A."/>
            <person name="Wisecaver J."/>
            <person name="Long T.M."/>
            <person name="Aerts A.L."/>
            <person name="Barry K."/>
            <person name="Choi C."/>
            <person name="Clum A."/>
            <person name="Coughlan A.Y."/>
            <person name="Deshpande S."/>
            <person name="Douglass A.P."/>
            <person name="Hanson S.J."/>
            <person name="Klenk H.-P."/>
            <person name="Labutti K."/>
            <person name="Lapidus A."/>
            <person name="Lindquist E."/>
            <person name="Lipzen A."/>
            <person name="Meier-Kolthoff J.P."/>
            <person name="Ohm R.A."/>
            <person name="Otillar R.P."/>
            <person name="Pangilinan J."/>
            <person name="Peng Y."/>
            <person name="Rokas A."/>
            <person name="Rosa C.A."/>
            <person name="Scheuner C."/>
            <person name="Sibirny A.A."/>
            <person name="Slot J.C."/>
            <person name="Stielow J.B."/>
            <person name="Sun H."/>
            <person name="Kurtzman C.P."/>
            <person name="Blackwell M."/>
            <person name="Grigoriev I.V."/>
            <person name="Jeffries T.W."/>
        </authorList>
    </citation>
    <scope>NUCLEOTIDE SEQUENCE [LARGE SCALE GENOMIC DNA]</scope>
    <source>
        <strain evidence="5">NRRL Y-12698</strain>
    </source>
</reference>
<dbReference type="SUPFAM" id="SSF48403">
    <property type="entry name" value="Ankyrin repeat"/>
    <property type="match status" value="1"/>
</dbReference>
<accession>A0A1E3QJY2</accession>
<proteinExistence type="predicted"/>
<feature type="repeat" description="ANK" evidence="1">
    <location>
        <begin position="111"/>
        <end position="143"/>
    </location>
</feature>
<dbReference type="Pfam" id="PF12796">
    <property type="entry name" value="Ank_2"/>
    <property type="match status" value="1"/>
</dbReference>
<dbReference type="AlphaFoldDB" id="A0A1E3QJY2"/>
<dbReference type="Gene3D" id="1.25.40.20">
    <property type="entry name" value="Ankyrin repeat-containing domain"/>
    <property type="match status" value="2"/>
</dbReference>
<sequence length="798" mass="89092">MDLDAWKATATQSVGKYAAAAVKSQFNRDPQLATIYAAHQALQAQAAQGALTAVQSGAVAKLASLNTANLTDPSNVGVVSDSLLSLDFGSVALLRLLLASDTKLIDSLDAHGFNPIHYCIVYNQLECVEFMLERGCDANLADKSTVGWTPLMWATHIDFVDAARALVQHGADAQCTTVSGKTCLDLVVPGSQVYEFFQLHGLLNRRTTPTTDFYKETHIAEMDDMDTQIRMATAGVSASDAGMYQEPVVDPNYSTNFDTSIGSALDLVRFDYERMLPDQFLAYTEADLAQLLDMIVGCYETHNHRPTVPAAIAYQMLRYARVRAPELLATLFDLFITKVRSSTGTKSGMFSVSTAHGDIVRLSYWLSAVDFLYFYMLKDGAMFAAHPQFLQELISTTQSLIAEIAFSICNRLDPLVDTCLLDYASLGLGVLYRGDWNLFRRKDTKTSYDVILDMLYPPPPKEQMKPSPIRVNQTLGALVYVLELHQVHEMLAQQTLSLVLYWLGATVFNRVIASKKLCSRAHAVQIRLNLSVVEDWVRAHDRVPHQQDAKYCDEFFDDLVKKQVKLNVLRMGEAKGVGSPTNLSFYYQSLYHIARSHFSPVVELLQWLQCMTRVSSAADLAQTLGSFDYLNAVQVARAVKNYHYEIDEPKFSRALKDQLRRTVADYGDNLPLHEGLNFVYSAKEMHLFLNPECVFACALPNTRELINAYGAGIGGVNEAQARAFEPVLPVDVIDTIDEIIQGNRNEDWDVSEEPEAPEPARMAVTKPVSAAQRDWEPEEEGEMFSPRKWNDEIEANPW</sequence>
<evidence type="ECO:0000256" key="2">
    <source>
        <dbReference type="SAM" id="MobiDB-lite"/>
    </source>
</evidence>
<evidence type="ECO:0000313" key="5">
    <source>
        <dbReference type="Proteomes" id="UP000094336"/>
    </source>
</evidence>
<dbReference type="SMART" id="SM00248">
    <property type="entry name" value="ANK"/>
    <property type="match status" value="2"/>
</dbReference>
<feature type="region of interest" description="Disordered" evidence="2">
    <location>
        <begin position="745"/>
        <end position="798"/>
    </location>
</feature>
<keyword evidence="5" id="KW-1185">Reference proteome</keyword>
<evidence type="ECO:0000256" key="1">
    <source>
        <dbReference type="PROSITE-ProRule" id="PRU00023"/>
    </source>
</evidence>
<dbReference type="OrthoDB" id="426293at2759"/>
<dbReference type="GO" id="GO:0051020">
    <property type="term" value="F:GTPase binding"/>
    <property type="evidence" value="ECO:0007669"/>
    <property type="project" value="TreeGrafter"/>
</dbReference>
<dbReference type="SMART" id="SM01132">
    <property type="entry name" value="DIL"/>
    <property type="match status" value="1"/>
</dbReference>
<dbReference type="Proteomes" id="UP000094336">
    <property type="component" value="Unassembled WGS sequence"/>
</dbReference>
<dbReference type="InterPro" id="IPR052072">
    <property type="entry name" value="Vascular_dev_regulator"/>
</dbReference>
<dbReference type="GeneID" id="30147539"/>
<dbReference type="PANTHER" id="PTHR16027:SF6">
    <property type="entry name" value="DILUTE DOMAIN-CONTAINING PROTEIN"/>
    <property type="match status" value="1"/>
</dbReference>
<keyword evidence="1" id="KW-0040">ANK repeat</keyword>
<evidence type="ECO:0000313" key="4">
    <source>
        <dbReference type="EMBL" id="ODQ77999.1"/>
    </source>
</evidence>
<dbReference type="Pfam" id="PF01843">
    <property type="entry name" value="DIL"/>
    <property type="match status" value="2"/>
</dbReference>
<dbReference type="PROSITE" id="PS50297">
    <property type="entry name" value="ANK_REP_REGION"/>
    <property type="match status" value="1"/>
</dbReference>
<dbReference type="Pfam" id="PF00023">
    <property type="entry name" value="Ank"/>
    <property type="match status" value="1"/>
</dbReference>